<keyword evidence="1" id="KW-0812">Transmembrane</keyword>
<keyword evidence="1" id="KW-1133">Transmembrane helix</keyword>
<sequence>MLAPQKSHFSLSMATLMIAYRLSEKRGKLVKTAILTMELLLLSTGLISTFFMLKKAISPRWLFNKFIFNLSEILNSLKSFLSSPLYICLFINSVVILILTFSKFHHPTMEFLNVFLDDQKDEDHYIQIHEPQAHDDEIKEDMNNMANRTNSVIAMDAVMSFFSRYNSNPPHVSEDTPSTTIEDEIPCSVKDIEIDCVTKLSFPSIPPLTHHEAREIVNLRSPNRAPQTITTRTNYDHEHEDDDDSLDATWKAITGGGNDKKKKKQVLKKSETWPMEPETEVLSTAQSIGSKDLLPSVAAAWKELRKSVTFNDTLSVFRRGGLRGDISVSTEESNKRFDDFIKKINHERILQRQESDQRAFNNNMLNRAR</sequence>
<comment type="caution">
    <text evidence="2">The sequence shown here is derived from an EMBL/GenBank/DDBJ whole genome shotgun (WGS) entry which is preliminary data.</text>
</comment>
<organism evidence="2 3">
    <name type="scientific">Datura stramonium</name>
    <name type="common">Jimsonweed</name>
    <name type="synonym">Common thornapple</name>
    <dbReference type="NCBI Taxonomy" id="4076"/>
    <lineage>
        <taxon>Eukaryota</taxon>
        <taxon>Viridiplantae</taxon>
        <taxon>Streptophyta</taxon>
        <taxon>Embryophyta</taxon>
        <taxon>Tracheophyta</taxon>
        <taxon>Spermatophyta</taxon>
        <taxon>Magnoliopsida</taxon>
        <taxon>eudicotyledons</taxon>
        <taxon>Gunneridae</taxon>
        <taxon>Pentapetalae</taxon>
        <taxon>asterids</taxon>
        <taxon>lamiids</taxon>
        <taxon>Solanales</taxon>
        <taxon>Solanaceae</taxon>
        <taxon>Solanoideae</taxon>
        <taxon>Datureae</taxon>
        <taxon>Datura</taxon>
    </lineage>
</organism>
<name>A0ABS8RU82_DATST</name>
<feature type="transmembrane region" description="Helical" evidence="1">
    <location>
        <begin position="84"/>
        <end position="102"/>
    </location>
</feature>
<evidence type="ECO:0000313" key="2">
    <source>
        <dbReference type="EMBL" id="MCD7449801.1"/>
    </source>
</evidence>
<gene>
    <name evidence="2" type="ORF">HAX54_001538</name>
</gene>
<reference evidence="2 3" key="1">
    <citation type="journal article" date="2021" name="BMC Genomics">
        <title>Datura genome reveals duplications of psychoactive alkaloid biosynthetic genes and high mutation rate following tissue culture.</title>
        <authorList>
            <person name="Rajewski A."/>
            <person name="Carter-House D."/>
            <person name="Stajich J."/>
            <person name="Litt A."/>
        </authorList>
    </citation>
    <scope>NUCLEOTIDE SEQUENCE [LARGE SCALE GENOMIC DNA]</scope>
    <source>
        <strain evidence="2">AR-01</strain>
    </source>
</reference>
<protein>
    <recommendedName>
        <fullName evidence="4">DUF4408 domain-containing protein</fullName>
    </recommendedName>
</protein>
<dbReference type="PANTHER" id="PTHR33098">
    <property type="entry name" value="COTTON FIBER (DUF761)"/>
    <property type="match status" value="1"/>
</dbReference>
<keyword evidence="3" id="KW-1185">Reference proteome</keyword>
<dbReference type="EMBL" id="JACEIK010000106">
    <property type="protein sequence ID" value="MCD7449801.1"/>
    <property type="molecule type" value="Genomic_DNA"/>
</dbReference>
<dbReference type="Proteomes" id="UP000823775">
    <property type="component" value="Unassembled WGS sequence"/>
</dbReference>
<accession>A0ABS8RU82</accession>
<keyword evidence="1" id="KW-0472">Membrane</keyword>
<evidence type="ECO:0000256" key="1">
    <source>
        <dbReference type="SAM" id="Phobius"/>
    </source>
</evidence>
<proteinExistence type="predicted"/>
<feature type="transmembrane region" description="Helical" evidence="1">
    <location>
        <begin position="34"/>
        <end position="53"/>
    </location>
</feature>
<dbReference type="PANTHER" id="PTHR33098:SF76">
    <property type="entry name" value="DUF4408 DOMAIN-CONTAINING PROTEIN"/>
    <property type="match status" value="1"/>
</dbReference>
<evidence type="ECO:0008006" key="4">
    <source>
        <dbReference type="Google" id="ProtNLM"/>
    </source>
</evidence>
<evidence type="ECO:0000313" key="3">
    <source>
        <dbReference type="Proteomes" id="UP000823775"/>
    </source>
</evidence>